<keyword evidence="2" id="KW-1185">Reference proteome</keyword>
<sequence length="134" mass="14817">MSGNTGRNTTTRFENDMNFVVSGWENRDRVTRKLTQEKTDRIQIRSACLCPVPSPLWLSTIVPHARPHLLQASETSEPELRNLPLPSPLGSGRLPSCASRGHALTSSKPVTCLLTLPLLIRTSFLPMPLPLPSH</sequence>
<gene>
    <name evidence="1" type="ORF">TIFTF001_032895</name>
</gene>
<dbReference type="EMBL" id="BTGU01000160">
    <property type="protein sequence ID" value="GMN63818.1"/>
    <property type="molecule type" value="Genomic_DNA"/>
</dbReference>
<evidence type="ECO:0000313" key="1">
    <source>
        <dbReference type="EMBL" id="GMN63818.1"/>
    </source>
</evidence>
<name>A0AA88DY27_FICCA</name>
<comment type="caution">
    <text evidence="1">The sequence shown here is derived from an EMBL/GenBank/DDBJ whole genome shotgun (WGS) entry which is preliminary data.</text>
</comment>
<accession>A0AA88DY27</accession>
<organism evidence="1 2">
    <name type="scientific">Ficus carica</name>
    <name type="common">Common fig</name>
    <dbReference type="NCBI Taxonomy" id="3494"/>
    <lineage>
        <taxon>Eukaryota</taxon>
        <taxon>Viridiplantae</taxon>
        <taxon>Streptophyta</taxon>
        <taxon>Embryophyta</taxon>
        <taxon>Tracheophyta</taxon>
        <taxon>Spermatophyta</taxon>
        <taxon>Magnoliopsida</taxon>
        <taxon>eudicotyledons</taxon>
        <taxon>Gunneridae</taxon>
        <taxon>Pentapetalae</taxon>
        <taxon>rosids</taxon>
        <taxon>fabids</taxon>
        <taxon>Rosales</taxon>
        <taxon>Moraceae</taxon>
        <taxon>Ficeae</taxon>
        <taxon>Ficus</taxon>
    </lineage>
</organism>
<dbReference type="AlphaFoldDB" id="A0AA88DY27"/>
<reference evidence="1" key="1">
    <citation type="submission" date="2023-07" db="EMBL/GenBank/DDBJ databases">
        <title>draft genome sequence of fig (Ficus carica).</title>
        <authorList>
            <person name="Takahashi T."/>
            <person name="Nishimura K."/>
        </authorList>
    </citation>
    <scope>NUCLEOTIDE SEQUENCE</scope>
</reference>
<dbReference type="Proteomes" id="UP001187192">
    <property type="component" value="Unassembled WGS sequence"/>
</dbReference>
<protein>
    <submittedName>
        <fullName evidence="1">Uncharacterized protein</fullName>
    </submittedName>
</protein>
<proteinExistence type="predicted"/>
<evidence type="ECO:0000313" key="2">
    <source>
        <dbReference type="Proteomes" id="UP001187192"/>
    </source>
</evidence>